<sequence length="126" mass="14072">MLPGHDHPPSPAVLEQQFQERIARAKEAARLASIAAAARSQAPPSGVRTHSSSVPMGNIPPDVKNRINHLVEFVSRNGDAFEATARHRERDNPDFAFLRPGGLYSDYYQWKKQQAFAGAVVRFQFF</sequence>
<proteinExistence type="predicted"/>
<protein>
    <recommendedName>
        <fullName evidence="2">SURP motif domain-containing protein</fullName>
    </recommendedName>
</protein>
<accession>A0A3F2RED0</accession>
<dbReference type="InterPro" id="IPR000061">
    <property type="entry name" value="Surp"/>
</dbReference>
<dbReference type="OrthoDB" id="21470at2759"/>
<evidence type="ECO:0000259" key="2">
    <source>
        <dbReference type="PROSITE" id="PS50128"/>
    </source>
</evidence>
<dbReference type="SMART" id="SM00648">
    <property type="entry name" value="SWAP"/>
    <property type="match status" value="1"/>
</dbReference>
<dbReference type="GO" id="GO:0003723">
    <property type="term" value="F:RNA binding"/>
    <property type="evidence" value="ECO:0007669"/>
    <property type="project" value="InterPro"/>
</dbReference>
<dbReference type="PANTHER" id="PTHR12323">
    <property type="entry name" value="SR-RELATED CTD ASSOCIATED FACTOR 6"/>
    <property type="match status" value="1"/>
</dbReference>
<dbReference type="PANTHER" id="PTHR12323:SF0">
    <property type="entry name" value="CALCIUM HOMEOSTASIS ENDOPLASMIC RETICULUM PROTEIN"/>
    <property type="match status" value="1"/>
</dbReference>
<dbReference type="InterPro" id="IPR035967">
    <property type="entry name" value="SWAP/Surp_sf"/>
</dbReference>
<dbReference type="GO" id="GO:0006396">
    <property type="term" value="P:RNA processing"/>
    <property type="evidence" value="ECO:0007669"/>
    <property type="project" value="InterPro"/>
</dbReference>
<dbReference type="GO" id="GO:0048471">
    <property type="term" value="C:perinuclear region of cytoplasm"/>
    <property type="evidence" value="ECO:0007669"/>
    <property type="project" value="TreeGrafter"/>
</dbReference>
<gene>
    <name evidence="3" type="ORF">BBJ29_007707</name>
    <name evidence="4" type="ORF">BBP00_00008814</name>
</gene>
<evidence type="ECO:0000313" key="4">
    <source>
        <dbReference type="EMBL" id="RLN54710.1"/>
    </source>
</evidence>
<dbReference type="Proteomes" id="UP000284657">
    <property type="component" value="Unassembled WGS sequence"/>
</dbReference>
<feature type="region of interest" description="Disordered" evidence="1">
    <location>
        <begin position="36"/>
        <end position="61"/>
    </location>
</feature>
<organism evidence="4 5">
    <name type="scientific">Phytophthora kernoviae</name>
    <dbReference type="NCBI Taxonomy" id="325452"/>
    <lineage>
        <taxon>Eukaryota</taxon>
        <taxon>Sar</taxon>
        <taxon>Stramenopiles</taxon>
        <taxon>Oomycota</taxon>
        <taxon>Peronosporomycetes</taxon>
        <taxon>Peronosporales</taxon>
        <taxon>Peronosporaceae</taxon>
        <taxon>Phytophthora</taxon>
    </lineage>
</organism>
<name>A0A3F2RED0_9STRA</name>
<evidence type="ECO:0000313" key="6">
    <source>
        <dbReference type="Proteomes" id="UP000284657"/>
    </source>
</evidence>
<dbReference type="GO" id="GO:0006874">
    <property type="term" value="P:intracellular calcium ion homeostasis"/>
    <property type="evidence" value="ECO:0007669"/>
    <property type="project" value="TreeGrafter"/>
</dbReference>
<evidence type="ECO:0000313" key="5">
    <source>
        <dbReference type="Proteomes" id="UP000277300"/>
    </source>
</evidence>
<evidence type="ECO:0000256" key="1">
    <source>
        <dbReference type="SAM" id="MobiDB-lite"/>
    </source>
</evidence>
<dbReference type="EMBL" id="MBAD02001771">
    <property type="protein sequence ID" value="RLN51971.1"/>
    <property type="molecule type" value="Genomic_DNA"/>
</dbReference>
<dbReference type="PROSITE" id="PS50128">
    <property type="entry name" value="SURP"/>
    <property type="match status" value="1"/>
</dbReference>
<dbReference type="Gene3D" id="1.10.10.790">
    <property type="entry name" value="Surp module"/>
    <property type="match status" value="1"/>
</dbReference>
<dbReference type="AlphaFoldDB" id="A0A3F2RED0"/>
<dbReference type="SUPFAM" id="SSF109905">
    <property type="entry name" value="Surp module (SWAP domain)"/>
    <property type="match status" value="1"/>
</dbReference>
<reference evidence="5 6" key="1">
    <citation type="submission" date="2018-07" db="EMBL/GenBank/DDBJ databases">
        <title>Genome sequencing of oomycete isolates from Chile give support for New Zealand origin for Phytophthora kernoviae and make available the first Nothophytophthora sp. genome.</title>
        <authorList>
            <person name="Studholme D.J."/>
            <person name="Sanfuentes E."/>
            <person name="Panda P."/>
            <person name="Hill R."/>
            <person name="Sambles C."/>
            <person name="Grant M."/>
            <person name="Williams N.M."/>
            <person name="Mcdougal R.L."/>
        </authorList>
    </citation>
    <scope>NUCLEOTIDE SEQUENCE [LARGE SCALE GENOMIC DNA]</scope>
    <source>
        <strain evidence="4">Chile6</strain>
        <strain evidence="3">Chile7</strain>
    </source>
</reference>
<comment type="caution">
    <text evidence="4">The sequence shown here is derived from an EMBL/GenBank/DDBJ whole genome shotgun (WGS) entry which is preliminary data.</text>
</comment>
<dbReference type="Proteomes" id="UP000277300">
    <property type="component" value="Unassembled WGS sequence"/>
</dbReference>
<dbReference type="Pfam" id="PF01805">
    <property type="entry name" value="Surp"/>
    <property type="match status" value="1"/>
</dbReference>
<feature type="domain" description="SURP motif" evidence="2">
    <location>
        <begin position="66"/>
        <end position="108"/>
    </location>
</feature>
<evidence type="ECO:0000313" key="3">
    <source>
        <dbReference type="EMBL" id="RLN51971.1"/>
    </source>
</evidence>
<dbReference type="EMBL" id="MBDO02000492">
    <property type="protein sequence ID" value="RLN54710.1"/>
    <property type="molecule type" value="Genomic_DNA"/>
</dbReference>